<accession>A0A6N7VX95</accession>
<dbReference type="GeneID" id="86052332"/>
<feature type="domain" description="S1 motif" evidence="6">
    <location>
        <begin position="49"/>
        <end position="128"/>
    </location>
</feature>
<dbReference type="RefSeq" id="WP_154463649.1">
    <property type="nucleotide sequence ID" value="NZ_JAXDZL010000111.1"/>
</dbReference>
<evidence type="ECO:0000256" key="4">
    <source>
        <dbReference type="ARBA" id="ARBA00022842"/>
    </source>
</evidence>
<protein>
    <submittedName>
        <fullName evidence="7">Ribonuclease E/G</fullName>
    </submittedName>
</protein>
<dbReference type="EMBL" id="VUMI01000005">
    <property type="protein sequence ID" value="MSS87609.1"/>
    <property type="molecule type" value="Genomic_DNA"/>
</dbReference>
<evidence type="ECO:0000256" key="5">
    <source>
        <dbReference type="ARBA" id="ARBA00022884"/>
    </source>
</evidence>
<dbReference type="GO" id="GO:0046872">
    <property type="term" value="F:metal ion binding"/>
    <property type="evidence" value="ECO:0007669"/>
    <property type="project" value="UniProtKB-KW"/>
</dbReference>
<dbReference type="PANTHER" id="PTHR30001">
    <property type="entry name" value="RIBONUCLEASE"/>
    <property type="match status" value="1"/>
</dbReference>
<keyword evidence="4" id="KW-0460">Magnesium</keyword>
<dbReference type="PANTHER" id="PTHR30001:SF0">
    <property type="entry name" value="RIBONUCLEASE G"/>
    <property type="match status" value="1"/>
</dbReference>
<dbReference type="GO" id="GO:0004540">
    <property type="term" value="F:RNA nuclease activity"/>
    <property type="evidence" value="ECO:0007669"/>
    <property type="project" value="InterPro"/>
</dbReference>
<dbReference type="GO" id="GO:0006364">
    <property type="term" value="P:rRNA processing"/>
    <property type="evidence" value="ECO:0007669"/>
    <property type="project" value="TreeGrafter"/>
</dbReference>
<keyword evidence="5" id="KW-0694">RNA-binding</keyword>
<evidence type="ECO:0000313" key="7">
    <source>
        <dbReference type="EMBL" id="MSS87609.1"/>
    </source>
</evidence>
<dbReference type="Gene3D" id="2.40.50.140">
    <property type="entry name" value="Nucleic acid-binding proteins"/>
    <property type="match status" value="1"/>
</dbReference>
<comment type="cofactor">
    <cofactor evidence="1">
        <name>Mg(2+)</name>
        <dbReference type="ChEBI" id="CHEBI:18420"/>
    </cofactor>
</comment>
<evidence type="ECO:0000313" key="8">
    <source>
        <dbReference type="Proteomes" id="UP000436047"/>
    </source>
</evidence>
<gene>
    <name evidence="7" type="ORF">FYJ45_04445</name>
</gene>
<dbReference type="GO" id="GO:0005737">
    <property type="term" value="C:cytoplasm"/>
    <property type="evidence" value="ECO:0007669"/>
    <property type="project" value="TreeGrafter"/>
</dbReference>
<dbReference type="CDD" id="cd04453">
    <property type="entry name" value="S1_RNase_E"/>
    <property type="match status" value="1"/>
</dbReference>
<keyword evidence="2" id="KW-0479">Metal-binding</keyword>
<dbReference type="Proteomes" id="UP000436047">
    <property type="component" value="Unassembled WGS sequence"/>
</dbReference>
<dbReference type="InterPro" id="IPR003029">
    <property type="entry name" value="S1_domain"/>
</dbReference>
<evidence type="ECO:0000256" key="2">
    <source>
        <dbReference type="ARBA" id="ARBA00022723"/>
    </source>
</evidence>
<reference evidence="7 8" key="1">
    <citation type="submission" date="2019-08" db="EMBL/GenBank/DDBJ databases">
        <title>In-depth cultivation of the pig gut microbiome towards novel bacterial diversity and tailored functional studies.</title>
        <authorList>
            <person name="Wylensek D."/>
            <person name="Hitch T.C.A."/>
            <person name="Clavel T."/>
        </authorList>
    </citation>
    <scope>NUCLEOTIDE SEQUENCE [LARGE SCALE GENOMIC DNA]</scope>
    <source>
        <strain evidence="7 8">WCA-389-WT-23B</strain>
    </source>
</reference>
<dbReference type="PROSITE" id="PS50126">
    <property type="entry name" value="S1"/>
    <property type="match status" value="1"/>
</dbReference>
<evidence type="ECO:0000259" key="6">
    <source>
        <dbReference type="PROSITE" id="PS50126"/>
    </source>
</evidence>
<dbReference type="SUPFAM" id="SSF50249">
    <property type="entry name" value="Nucleic acid-binding proteins"/>
    <property type="match status" value="1"/>
</dbReference>
<dbReference type="InterPro" id="IPR019307">
    <property type="entry name" value="RNA-bd_AU-1/RNase_E/G"/>
</dbReference>
<dbReference type="AlphaFoldDB" id="A0A6N7VX95"/>
<evidence type="ECO:0000256" key="3">
    <source>
        <dbReference type="ARBA" id="ARBA00022801"/>
    </source>
</evidence>
<keyword evidence="3" id="KW-0378">Hydrolase</keyword>
<proteinExistence type="predicted"/>
<evidence type="ECO:0000256" key="1">
    <source>
        <dbReference type="ARBA" id="ARBA00001946"/>
    </source>
</evidence>
<organism evidence="7 8">
    <name type="scientific">Eisenbergiella porci</name>
    <dbReference type="NCBI Taxonomy" id="2652274"/>
    <lineage>
        <taxon>Bacteria</taxon>
        <taxon>Bacillati</taxon>
        <taxon>Bacillota</taxon>
        <taxon>Clostridia</taxon>
        <taxon>Lachnospirales</taxon>
        <taxon>Lachnospiraceae</taxon>
        <taxon>Eisenbergiella</taxon>
    </lineage>
</organism>
<keyword evidence="8" id="KW-1185">Reference proteome</keyword>
<name>A0A6N7VX95_9FIRM</name>
<comment type="caution">
    <text evidence="7">The sequence shown here is derived from an EMBL/GenBank/DDBJ whole genome shotgun (WGS) entry which is preliminary data.</text>
</comment>
<dbReference type="GO" id="GO:0016787">
    <property type="term" value="F:hydrolase activity"/>
    <property type="evidence" value="ECO:0007669"/>
    <property type="project" value="UniProtKB-KW"/>
</dbReference>
<dbReference type="Pfam" id="PF10150">
    <property type="entry name" value="RNase_E_G"/>
    <property type="match status" value="1"/>
</dbReference>
<sequence>MNDSKLILLRQDRHILSLLLNEGRLTEVNAYQPAACAPAAPDADTCILGSIYVGKINHVVKNINAAFVDLTQSRRAFLPLDGRAEPRLLNRPYDGRLLAGDEILVQVEKEAVKTKDPVVTPELSFSGRYAVLIPSEAPGRLVFSGKLDTAVKKRLRDFLPADELTEVLKNASLIIRTNAGELTEKEPLVSDIQKLSALACQLLSVADKRTCYSCLYRPASPYLMEIRDTHTDQFDAIITDDRQLYEETADFLKTQYPEELSRLQFYEDPRVSLSNLYGLSAKLKEATETRVWLKSGGYLVIEPTEALTVIDVNSGKYSGKKGIRDTFRMINREAALEIARQLRLRNLSGIILVDFINMEEADDRQELLEFLSAQLKRDPVKTALIDMTPLGLVEITRKKIRRPLKEQLEQ</sequence>
<dbReference type="GO" id="GO:0003723">
    <property type="term" value="F:RNA binding"/>
    <property type="evidence" value="ECO:0007669"/>
    <property type="project" value="UniProtKB-KW"/>
</dbReference>
<dbReference type="InterPro" id="IPR012340">
    <property type="entry name" value="NA-bd_OB-fold"/>
</dbReference>
<dbReference type="InterPro" id="IPR004659">
    <property type="entry name" value="RNase_E/G"/>
</dbReference>